<gene>
    <name evidence="5" type="ORF">SAMN05192558_106110</name>
</gene>
<dbReference type="GO" id="GO:0016758">
    <property type="term" value="F:hexosyltransferase activity"/>
    <property type="evidence" value="ECO:0007669"/>
    <property type="project" value="TreeGrafter"/>
</dbReference>
<feature type="region of interest" description="Disordered" evidence="3">
    <location>
        <begin position="392"/>
        <end position="411"/>
    </location>
</feature>
<reference evidence="6" key="1">
    <citation type="submission" date="2016-10" db="EMBL/GenBank/DDBJ databases">
        <authorList>
            <person name="Varghese N."/>
            <person name="Submissions S."/>
        </authorList>
    </citation>
    <scope>NUCLEOTIDE SEQUENCE [LARGE SCALE GENOMIC DNA]</scope>
    <source>
        <strain evidence="6">IBRC-M 10655</strain>
    </source>
</reference>
<keyword evidence="1" id="KW-0328">Glycosyltransferase</keyword>
<dbReference type="Gene3D" id="3.40.50.2000">
    <property type="entry name" value="Glycogen Phosphorylase B"/>
    <property type="match status" value="2"/>
</dbReference>
<dbReference type="PANTHER" id="PTHR45947">
    <property type="entry name" value="SULFOQUINOVOSYL TRANSFERASE SQD2"/>
    <property type="match status" value="1"/>
</dbReference>
<dbReference type="EMBL" id="FNJB01000006">
    <property type="protein sequence ID" value="SDP04150.1"/>
    <property type="molecule type" value="Genomic_DNA"/>
</dbReference>
<keyword evidence="2 5" id="KW-0808">Transferase</keyword>
<dbReference type="PANTHER" id="PTHR45947:SF3">
    <property type="entry name" value="SULFOQUINOVOSYL TRANSFERASE SQD2"/>
    <property type="match status" value="1"/>
</dbReference>
<name>A0A1H0PHA1_9PSEU</name>
<dbReference type="SUPFAM" id="SSF53756">
    <property type="entry name" value="UDP-Glycosyltransferase/glycogen phosphorylase"/>
    <property type="match status" value="1"/>
</dbReference>
<evidence type="ECO:0000256" key="3">
    <source>
        <dbReference type="SAM" id="MobiDB-lite"/>
    </source>
</evidence>
<accession>A0A1H0PHA1</accession>
<organism evidence="5 6">
    <name type="scientific">Actinokineospora alba</name>
    <dbReference type="NCBI Taxonomy" id="504798"/>
    <lineage>
        <taxon>Bacteria</taxon>
        <taxon>Bacillati</taxon>
        <taxon>Actinomycetota</taxon>
        <taxon>Actinomycetes</taxon>
        <taxon>Pseudonocardiales</taxon>
        <taxon>Pseudonocardiaceae</taxon>
        <taxon>Actinokineospora</taxon>
    </lineage>
</organism>
<evidence type="ECO:0000313" key="6">
    <source>
        <dbReference type="Proteomes" id="UP000199651"/>
    </source>
</evidence>
<protein>
    <submittedName>
        <fullName evidence="5">Glycosyltransferase involved in cell wall bisynthesis</fullName>
    </submittedName>
</protein>
<dbReference type="Proteomes" id="UP000199651">
    <property type="component" value="Unassembled WGS sequence"/>
</dbReference>
<feature type="domain" description="Glycosyltransferase subfamily 4-like N-terminal" evidence="4">
    <location>
        <begin position="13"/>
        <end position="115"/>
    </location>
</feature>
<dbReference type="RefSeq" id="WP_091376004.1">
    <property type="nucleotide sequence ID" value="NZ_FNDV01000006.1"/>
</dbReference>
<dbReference type="STRING" id="504798.SAMN05421871_106342"/>
<evidence type="ECO:0000313" key="5">
    <source>
        <dbReference type="EMBL" id="SDP04150.1"/>
    </source>
</evidence>
<dbReference type="CDD" id="cd03801">
    <property type="entry name" value="GT4_PimA-like"/>
    <property type="match status" value="1"/>
</dbReference>
<evidence type="ECO:0000256" key="2">
    <source>
        <dbReference type="ARBA" id="ARBA00022679"/>
    </source>
</evidence>
<dbReference type="GO" id="GO:1901137">
    <property type="term" value="P:carbohydrate derivative biosynthetic process"/>
    <property type="evidence" value="ECO:0007669"/>
    <property type="project" value="UniProtKB-ARBA"/>
</dbReference>
<evidence type="ECO:0000256" key="1">
    <source>
        <dbReference type="ARBA" id="ARBA00022676"/>
    </source>
</evidence>
<dbReference type="AlphaFoldDB" id="A0A1H0PHA1"/>
<evidence type="ECO:0000259" key="4">
    <source>
        <dbReference type="Pfam" id="PF13439"/>
    </source>
</evidence>
<dbReference type="InterPro" id="IPR028098">
    <property type="entry name" value="Glyco_trans_4-like_N"/>
</dbReference>
<dbReference type="InterPro" id="IPR050194">
    <property type="entry name" value="Glycosyltransferase_grp1"/>
</dbReference>
<sequence length="411" mass="44597">MKILVFAHRLELGGTQTNAIELAATVRDQFGHDVVLFAAPGPAVALAEQKGLRLIEAPDAQSHPSPAVMRALRAAVRTERPDLIHVWDWPQCFDAYYGEHLLRGVPILCTMMGMVVPRFLPRHLTTTFGTRQLVDEARAMRAGRVELLEPPVDTDFNAPGAVDSAPFRAKFGLDDGKLNLVTVSRLTEWLKLESLQRSIAAVDLLAEDLPVRLVLVGEGTAAERVGELANRVNDRHGTDVVVMTGGMIDPRPAYDCADLMLGMGGSALRSLAFAKPIVVLGERGFSLPYDETSAGYFGQWGYYGLGTGDLSAEPLAEQIRPLLLDPDRRAELGAFGRSVVTEHYGLAPAARGVERLYREVAAAKVSRSTALREGVRTAALLAGRRLPEPLKNNLRGKGFAPRKTAPEGAVR</sequence>
<proteinExistence type="predicted"/>
<dbReference type="OrthoDB" id="3861448at2"/>
<keyword evidence="6" id="KW-1185">Reference proteome</keyword>
<dbReference type="Pfam" id="PF13439">
    <property type="entry name" value="Glyco_transf_4"/>
    <property type="match status" value="1"/>
</dbReference>